<evidence type="ECO:0000256" key="3">
    <source>
        <dbReference type="ARBA" id="ARBA00022448"/>
    </source>
</evidence>
<proteinExistence type="inferred from homology"/>
<keyword evidence="8" id="KW-1003">Cell membrane</keyword>
<comment type="subcellular location">
    <subcellularLocation>
        <location evidence="1 8">Cell membrane</location>
        <topology evidence="1 8">Peripheral membrane protein</topology>
    </subcellularLocation>
</comment>
<dbReference type="NCBIfam" id="NF009977">
    <property type="entry name" value="PRK13442.1"/>
    <property type="match status" value="1"/>
</dbReference>
<accession>A0A852UUD5</accession>
<keyword evidence="5 8" id="KW-0472">Membrane</keyword>
<dbReference type="Gene3D" id="2.60.15.10">
    <property type="entry name" value="F0F1 ATP synthase delta/epsilon subunit, N-terminal"/>
    <property type="match status" value="1"/>
</dbReference>
<organism evidence="11 12">
    <name type="scientific">Streptosporangium sandarakinum</name>
    <dbReference type="NCBI Taxonomy" id="1260955"/>
    <lineage>
        <taxon>Bacteria</taxon>
        <taxon>Bacillati</taxon>
        <taxon>Actinomycetota</taxon>
        <taxon>Actinomycetes</taxon>
        <taxon>Streptosporangiales</taxon>
        <taxon>Streptosporangiaceae</taxon>
        <taxon>Streptosporangium</taxon>
    </lineage>
</organism>
<dbReference type="AlphaFoldDB" id="A0A852UUD5"/>
<dbReference type="CDD" id="cd12152">
    <property type="entry name" value="F1-ATPase_delta"/>
    <property type="match status" value="1"/>
</dbReference>
<dbReference type="GO" id="GO:0046933">
    <property type="term" value="F:proton-transporting ATP synthase activity, rotational mechanism"/>
    <property type="evidence" value="ECO:0007669"/>
    <property type="project" value="UniProtKB-UniRule"/>
</dbReference>
<reference evidence="11 12" key="1">
    <citation type="submission" date="2020-07" db="EMBL/GenBank/DDBJ databases">
        <title>Sequencing the genomes of 1000 actinobacteria strains.</title>
        <authorList>
            <person name="Klenk H.-P."/>
        </authorList>
    </citation>
    <scope>NUCLEOTIDE SEQUENCE [LARGE SCALE GENOMIC DNA]</scope>
    <source>
        <strain evidence="11 12">DSM 45763</strain>
    </source>
</reference>
<name>A0A852UUD5_9ACTN</name>
<protein>
    <recommendedName>
        <fullName evidence="8">ATP synthase epsilon chain</fullName>
    </recommendedName>
    <alternativeName>
        <fullName evidence="8">ATP synthase F1 sector epsilon subunit</fullName>
    </alternativeName>
    <alternativeName>
        <fullName evidence="8">F-ATPase epsilon subunit</fullName>
    </alternativeName>
</protein>
<feature type="domain" description="ATP synthase F1 complex delta/epsilon subunit N-terminal" evidence="10">
    <location>
        <begin position="4"/>
        <end position="85"/>
    </location>
</feature>
<dbReference type="InterPro" id="IPR036771">
    <property type="entry name" value="ATPsynth_dsu/esu_N"/>
</dbReference>
<keyword evidence="6 8" id="KW-0139">CF(1)</keyword>
<dbReference type="InterPro" id="IPR001469">
    <property type="entry name" value="ATP_synth_F1_dsu/esu"/>
</dbReference>
<keyword evidence="12" id="KW-1185">Reference proteome</keyword>
<sequence length="136" mass="14102">MAKLRVGVVSPERELWSGEADMVIAKTIDGEIGIMPRHAPVIGVLVEGGVLRVKRGGGETDLVAAVHGGFISVASDEVSILAETAELGSEVDVDRARDALQRAQSSMDAGQADVSVDVTAAKRAKARLRAAGEEVG</sequence>
<keyword evidence="4 8" id="KW-0406">Ion transport</keyword>
<evidence type="ECO:0000313" key="12">
    <source>
        <dbReference type="Proteomes" id="UP000576393"/>
    </source>
</evidence>
<dbReference type="RefSeq" id="WP_179819215.1">
    <property type="nucleotide sequence ID" value="NZ_CP192034.1"/>
</dbReference>
<evidence type="ECO:0000256" key="6">
    <source>
        <dbReference type="ARBA" id="ARBA00023196"/>
    </source>
</evidence>
<evidence type="ECO:0000256" key="5">
    <source>
        <dbReference type="ARBA" id="ARBA00023136"/>
    </source>
</evidence>
<evidence type="ECO:0000259" key="10">
    <source>
        <dbReference type="Pfam" id="PF02823"/>
    </source>
</evidence>
<keyword evidence="3 8" id="KW-0813">Transport</keyword>
<evidence type="ECO:0000256" key="7">
    <source>
        <dbReference type="ARBA" id="ARBA00023310"/>
    </source>
</evidence>
<dbReference type="HAMAP" id="MF_00530">
    <property type="entry name" value="ATP_synth_epsil_bac"/>
    <property type="match status" value="1"/>
</dbReference>
<keyword evidence="7 8" id="KW-0066">ATP synthesis</keyword>
<gene>
    <name evidence="8" type="primary">atpC</name>
    <name evidence="11" type="ORF">HDA43_001739</name>
</gene>
<dbReference type="SUPFAM" id="SSF51344">
    <property type="entry name" value="Epsilon subunit of F1F0-ATP synthase N-terminal domain"/>
    <property type="match status" value="1"/>
</dbReference>
<keyword evidence="8" id="KW-0375">Hydrogen ion transport</keyword>
<dbReference type="GO" id="GO:0005524">
    <property type="term" value="F:ATP binding"/>
    <property type="evidence" value="ECO:0007669"/>
    <property type="project" value="UniProtKB-UniRule"/>
</dbReference>
<dbReference type="InterPro" id="IPR020546">
    <property type="entry name" value="ATP_synth_F1_dsu/esu_N"/>
</dbReference>
<evidence type="ECO:0000256" key="4">
    <source>
        <dbReference type="ARBA" id="ARBA00023065"/>
    </source>
</evidence>
<evidence type="ECO:0000256" key="1">
    <source>
        <dbReference type="ARBA" id="ARBA00004202"/>
    </source>
</evidence>
<evidence type="ECO:0000256" key="8">
    <source>
        <dbReference type="HAMAP-Rule" id="MF_00530"/>
    </source>
</evidence>
<dbReference type="GO" id="GO:0045259">
    <property type="term" value="C:proton-transporting ATP synthase complex"/>
    <property type="evidence" value="ECO:0007669"/>
    <property type="project" value="UniProtKB-KW"/>
</dbReference>
<dbReference type="Pfam" id="PF02823">
    <property type="entry name" value="ATP-synt_DE_N"/>
    <property type="match status" value="1"/>
</dbReference>
<evidence type="ECO:0000313" key="11">
    <source>
        <dbReference type="EMBL" id="NYF39580.1"/>
    </source>
</evidence>
<comment type="subunit">
    <text evidence="8 9">F-type ATPases have 2 components, CF(1) - the catalytic core - and CF(0) - the membrane proton channel. CF(1) has five subunits: alpha(3), beta(3), gamma(1), delta(1), epsilon(1). CF(0) has three main subunits: a, b and c.</text>
</comment>
<dbReference type="Proteomes" id="UP000576393">
    <property type="component" value="Unassembled WGS sequence"/>
</dbReference>
<dbReference type="PANTHER" id="PTHR13822:SF10">
    <property type="entry name" value="ATP SYNTHASE EPSILON CHAIN, CHLOROPLASTIC"/>
    <property type="match status" value="1"/>
</dbReference>
<dbReference type="NCBIfam" id="TIGR01216">
    <property type="entry name" value="ATP_synt_epsi"/>
    <property type="match status" value="1"/>
</dbReference>
<comment type="similarity">
    <text evidence="2 8 9">Belongs to the ATPase epsilon chain family.</text>
</comment>
<dbReference type="GO" id="GO:0005886">
    <property type="term" value="C:plasma membrane"/>
    <property type="evidence" value="ECO:0007669"/>
    <property type="project" value="UniProtKB-SubCell"/>
</dbReference>
<evidence type="ECO:0000256" key="2">
    <source>
        <dbReference type="ARBA" id="ARBA00005712"/>
    </source>
</evidence>
<dbReference type="PANTHER" id="PTHR13822">
    <property type="entry name" value="ATP SYNTHASE DELTA/EPSILON CHAIN"/>
    <property type="match status" value="1"/>
</dbReference>
<evidence type="ECO:0000256" key="9">
    <source>
        <dbReference type="RuleBase" id="RU003656"/>
    </source>
</evidence>
<comment type="caution">
    <text evidence="11">The sequence shown here is derived from an EMBL/GenBank/DDBJ whole genome shotgun (WGS) entry which is preliminary data.</text>
</comment>
<comment type="function">
    <text evidence="8">Produces ATP from ADP in the presence of a proton gradient across the membrane.</text>
</comment>
<dbReference type="EMBL" id="JACCCO010000001">
    <property type="protein sequence ID" value="NYF39580.1"/>
    <property type="molecule type" value="Genomic_DNA"/>
</dbReference>